<keyword evidence="1 5" id="KW-0245">EGF-like domain</keyword>
<dbReference type="PROSITE" id="PS50026">
    <property type="entry name" value="EGF_3"/>
    <property type="match status" value="1"/>
</dbReference>
<dbReference type="InterPro" id="IPR000742">
    <property type="entry name" value="EGF"/>
</dbReference>
<evidence type="ECO:0000313" key="10">
    <source>
        <dbReference type="Proteomes" id="UP000735302"/>
    </source>
</evidence>
<dbReference type="FunFam" id="2.10.25.10:FF:000038">
    <property type="entry name" value="Fibrillin 2"/>
    <property type="match status" value="1"/>
</dbReference>
<evidence type="ECO:0000256" key="3">
    <source>
        <dbReference type="ARBA" id="ARBA00022737"/>
    </source>
</evidence>
<dbReference type="GO" id="GO:0005509">
    <property type="term" value="F:calcium ion binding"/>
    <property type="evidence" value="ECO:0007669"/>
    <property type="project" value="InterPro"/>
</dbReference>
<evidence type="ECO:0000259" key="8">
    <source>
        <dbReference type="PROSITE" id="PS50026"/>
    </source>
</evidence>
<dbReference type="InterPro" id="IPR001881">
    <property type="entry name" value="EGF-like_Ca-bd_dom"/>
</dbReference>
<feature type="compositionally biased region" description="Basic residues" evidence="6">
    <location>
        <begin position="771"/>
        <end position="783"/>
    </location>
</feature>
<dbReference type="Gene3D" id="2.10.25.10">
    <property type="entry name" value="Laminin"/>
    <property type="match status" value="1"/>
</dbReference>
<evidence type="ECO:0000256" key="5">
    <source>
        <dbReference type="PROSITE-ProRule" id="PRU00076"/>
    </source>
</evidence>
<dbReference type="SMART" id="SM00181">
    <property type="entry name" value="EGF"/>
    <property type="match status" value="2"/>
</dbReference>
<dbReference type="Pfam" id="PF07645">
    <property type="entry name" value="EGF_CA"/>
    <property type="match status" value="1"/>
</dbReference>
<dbReference type="PANTHER" id="PTHR24033">
    <property type="entry name" value="EGF-LIKE DOMAIN-CONTAINING PROTEIN"/>
    <property type="match status" value="1"/>
</dbReference>
<accession>A0AAV3ZZ10</accession>
<dbReference type="SUPFAM" id="SSF57196">
    <property type="entry name" value="EGF/Laminin"/>
    <property type="match status" value="1"/>
</dbReference>
<keyword evidence="4" id="KW-1015">Disulfide bond</keyword>
<keyword evidence="7" id="KW-1133">Transmembrane helix</keyword>
<feature type="compositionally biased region" description="Basic and acidic residues" evidence="6">
    <location>
        <begin position="808"/>
        <end position="845"/>
    </location>
</feature>
<feature type="transmembrane region" description="Helical" evidence="7">
    <location>
        <begin position="727"/>
        <end position="748"/>
    </location>
</feature>
<keyword evidence="10" id="KW-1185">Reference proteome</keyword>
<proteinExistence type="predicted"/>
<dbReference type="PROSITE" id="PS00010">
    <property type="entry name" value="ASX_HYDROXYL"/>
    <property type="match status" value="1"/>
</dbReference>
<organism evidence="9 10">
    <name type="scientific">Plakobranchus ocellatus</name>
    <dbReference type="NCBI Taxonomy" id="259542"/>
    <lineage>
        <taxon>Eukaryota</taxon>
        <taxon>Metazoa</taxon>
        <taxon>Spiralia</taxon>
        <taxon>Lophotrochozoa</taxon>
        <taxon>Mollusca</taxon>
        <taxon>Gastropoda</taxon>
        <taxon>Heterobranchia</taxon>
        <taxon>Euthyneura</taxon>
        <taxon>Panpulmonata</taxon>
        <taxon>Sacoglossa</taxon>
        <taxon>Placobranchoidea</taxon>
        <taxon>Plakobranchidae</taxon>
        <taxon>Plakobranchus</taxon>
    </lineage>
</organism>
<comment type="caution">
    <text evidence="9">The sequence shown here is derived from an EMBL/GenBank/DDBJ whole genome shotgun (WGS) entry which is preliminary data.</text>
</comment>
<evidence type="ECO:0000256" key="2">
    <source>
        <dbReference type="ARBA" id="ARBA00022729"/>
    </source>
</evidence>
<dbReference type="EMBL" id="BLXT01003068">
    <property type="protein sequence ID" value="GFO00277.1"/>
    <property type="molecule type" value="Genomic_DNA"/>
</dbReference>
<comment type="caution">
    <text evidence="5">Lacks conserved residue(s) required for the propagation of feature annotation.</text>
</comment>
<gene>
    <name evidence="9" type="ORF">PoB_002678200</name>
</gene>
<dbReference type="AlphaFoldDB" id="A0AAV3ZZ10"/>
<dbReference type="InterPro" id="IPR049883">
    <property type="entry name" value="NOTCH1_EGF-like"/>
</dbReference>
<keyword evidence="7" id="KW-0812">Transmembrane</keyword>
<feature type="region of interest" description="Disordered" evidence="6">
    <location>
        <begin position="771"/>
        <end position="927"/>
    </location>
</feature>
<feature type="domain" description="EGF-like" evidence="8">
    <location>
        <begin position="658"/>
        <end position="696"/>
    </location>
</feature>
<keyword evidence="7" id="KW-0472">Membrane</keyword>
<name>A0AAV3ZZ10_9GAST</name>
<evidence type="ECO:0000256" key="4">
    <source>
        <dbReference type="ARBA" id="ARBA00023157"/>
    </source>
</evidence>
<dbReference type="InterPro" id="IPR051830">
    <property type="entry name" value="NOTCH_homolog"/>
</dbReference>
<keyword evidence="3" id="KW-0677">Repeat</keyword>
<evidence type="ECO:0000313" key="9">
    <source>
        <dbReference type="EMBL" id="GFO00277.1"/>
    </source>
</evidence>
<dbReference type="PANTHER" id="PTHR24033:SF151">
    <property type="entry name" value="NOTCH 2"/>
    <property type="match status" value="1"/>
</dbReference>
<dbReference type="PROSITE" id="PS01187">
    <property type="entry name" value="EGF_CA"/>
    <property type="match status" value="1"/>
</dbReference>
<dbReference type="Proteomes" id="UP000735302">
    <property type="component" value="Unassembled WGS sequence"/>
</dbReference>
<protein>
    <recommendedName>
        <fullName evidence="8">EGF-like domain-containing protein</fullName>
    </recommendedName>
</protein>
<evidence type="ECO:0000256" key="1">
    <source>
        <dbReference type="ARBA" id="ARBA00022536"/>
    </source>
</evidence>
<dbReference type="InterPro" id="IPR018097">
    <property type="entry name" value="EGF_Ca-bd_CS"/>
</dbReference>
<dbReference type="InterPro" id="IPR000152">
    <property type="entry name" value="EGF-type_Asp/Asn_hydroxyl_site"/>
</dbReference>
<sequence>MPSTIDLTIRAIINTVHHILDYSQSVALFHFGMRPRHFSTRATSLFVWCFLHQWGKLLSRRTELSASSKSIPDESARHLGFSLFSSAEEQYLFRCGFLSSALPRVSTGSSVRRQEAVENDDHSLHLKKLKTVSEMNGQDKQRSTSKKQILTNRIFISKILDGNHFVRLHRNPLSPVLPSLSSPRAFLARAIKEHSYLSKLPRGLHSKQDLQALRGFSIQEINSPISFVKEFQRFVSIPNRRYQYLLTRTLNSRQSHFQMPYLVSKDGERQGGLRFLWPQKMVRPNDNTKALTSGSRFKRQVPLEFGTKDAKFLGQPLNKVFIRVITSGPTKLTDTCHTDRQCRRLDPNSICKSKECVCPSNMFVSQNRTTCVDLPSKIGDSCSQHKQCEDGIGNSSCRNYNNGSFCSCVSDHFASSDRKKCQPEPKILGDFCEKGIKCSDFLPYTVCNDSSCVCQYGYTNASMVTCIERPRLPKYVPVPPESTPLCQDGVCTAWTNNTSCLDQGINGTQLCVCKKKTARRYNETDCVAVQTYELRLRLRERASTYDYAPLHYKWRERSTMTNRIVLSGVKVLFENSSLSDRYVSSEMSNMWDLSNARPDEHGIHAVILVHFTADYLKAEKTEIIFKAVEAQLLSSSGEVGNSRLKVLPPYSDSVSVLDYNECEAKATDCSIHANCMNTLGSYLCVCKPGFVDKEKTHEKYMLRGKICQRPVAQEDACLNECDTSIEIIIGVLVLFLLIIMAFIGYEIVQRKKTFNARALYARFGTTKIRKLQKASMRRIKERKKKMEEESKKKREEHKKNKEKMKKAGAAEKAQKNKEKKCKAEEKKQKRQESAELRKVEKERKKEAKRKKNKGGMMEEQESSALDCGARIEESCVDMPPMSDDERRTRGTSGATPAPSGRCDNTYPVASPGIDQYWNIGDSDEFPV</sequence>
<dbReference type="CDD" id="cd00054">
    <property type="entry name" value="EGF_CA"/>
    <property type="match status" value="1"/>
</dbReference>
<dbReference type="SMART" id="SM00179">
    <property type="entry name" value="EGF_CA"/>
    <property type="match status" value="1"/>
</dbReference>
<evidence type="ECO:0000256" key="6">
    <source>
        <dbReference type="SAM" id="MobiDB-lite"/>
    </source>
</evidence>
<reference evidence="9 10" key="1">
    <citation type="journal article" date="2021" name="Elife">
        <title>Chloroplast acquisition without the gene transfer in kleptoplastic sea slugs, Plakobranchus ocellatus.</title>
        <authorList>
            <person name="Maeda T."/>
            <person name="Takahashi S."/>
            <person name="Yoshida T."/>
            <person name="Shimamura S."/>
            <person name="Takaki Y."/>
            <person name="Nagai Y."/>
            <person name="Toyoda A."/>
            <person name="Suzuki Y."/>
            <person name="Arimoto A."/>
            <person name="Ishii H."/>
            <person name="Satoh N."/>
            <person name="Nishiyama T."/>
            <person name="Hasebe M."/>
            <person name="Maruyama T."/>
            <person name="Minagawa J."/>
            <person name="Obokata J."/>
            <person name="Shigenobu S."/>
        </authorList>
    </citation>
    <scope>NUCLEOTIDE SEQUENCE [LARGE SCALE GENOMIC DNA]</scope>
</reference>
<evidence type="ECO:0000256" key="7">
    <source>
        <dbReference type="SAM" id="Phobius"/>
    </source>
</evidence>
<feature type="compositionally biased region" description="Basic and acidic residues" evidence="6">
    <location>
        <begin position="784"/>
        <end position="799"/>
    </location>
</feature>
<keyword evidence="2" id="KW-0732">Signal</keyword>